<proteinExistence type="predicted"/>
<keyword evidence="1" id="KW-1133">Transmembrane helix</keyword>
<evidence type="ECO:0000313" key="3">
    <source>
        <dbReference type="Proteomes" id="UP001154312"/>
    </source>
</evidence>
<organism evidence="2 3">
    <name type="scientific">Pelotomaculum isophthalicicum JI</name>
    <dbReference type="NCBI Taxonomy" id="947010"/>
    <lineage>
        <taxon>Bacteria</taxon>
        <taxon>Bacillati</taxon>
        <taxon>Bacillota</taxon>
        <taxon>Clostridia</taxon>
        <taxon>Eubacteriales</taxon>
        <taxon>Desulfotomaculaceae</taxon>
        <taxon>Pelotomaculum</taxon>
    </lineage>
</organism>
<keyword evidence="3" id="KW-1185">Reference proteome</keyword>
<feature type="transmembrane region" description="Helical" evidence="1">
    <location>
        <begin position="39"/>
        <end position="65"/>
    </location>
</feature>
<evidence type="ECO:0000313" key="2">
    <source>
        <dbReference type="EMBL" id="MDF9407857.1"/>
    </source>
</evidence>
<dbReference type="RefSeq" id="WP_277443107.1">
    <property type="nucleotide sequence ID" value="NZ_JAKOAV010000007.1"/>
</dbReference>
<comment type="caution">
    <text evidence="2">The sequence shown here is derived from an EMBL/GenBank/DDBJ whole genome shotgun (WGS) entry which is preliminary data.</text>
</comment>
<dbReference type="AlphaFoldDB" id="A0A9X4JVR4"/>
<sequence>MFSILILLMAGHVFADFFLQLTRLAAYKRKKIMALAAHALSWALVISLALILTGFFSIWKLFFLFATHFTIDFLKIRLFASSLSKLHPVNITDQLLHIATILVALFYK</sequence>
<keyword evidence="1" id="KW-0812">Transmembrane</keyword>
<keyword evidence="1" id="KW-0472">Membrane</keyword>
<dbReference type="Pfam" id="PF11750">
    <property type="entry name" value="DUF3307"/>
    <property type="match status" value="1"/>
</dbReference>
<dbReference type="EMBL" id="JAKOAV010000007">
    <property type="protein sequence ID" value="MDF9407857.1"/>
    <property type="molecule type" value="Genomic_DNA"/>
</dbReference>
<name>A0A9X4JVR4_9FIRM</name>
<gene>
    <name evidence="2" type="ORF">L7E55_05700</name>
</gene>
<evidence type="ECO:0000256" key="1">
    <source>
        <dbReference type="SAM" id="Phobius"/>
    </source>
</evidence>
<reference evidence="2" key="1">
    <citation type="submission" date="2022-02" db="EMBL/GenBank/DDBJ databases">
        <authorList>
            <person name="Leng L."/>
        </authorList>
    </citation>
    <scope>NUCLEOTIDE SEQUENCE</scope>
    <source>
        <strain evidence="2">JI</strain>
    </source>
</reference>
<dbReference type="Proteomes" id="UP001154312">
    <property type="component" value="Unassembled WGS sequence"/>
</dbReference>
<accession>A0A9X4JVR4</accession>
<protein>
    <submittedName>
        <fullName evidence="2">DUF3307 domain-containing protein</fullName>
    </submittedName>
</protein>
<dbReference type="InterPro" id="IPR021737">
    <property type="entry name" value="Phage_phiKZ_Orf197"/>
</dbReference>